<evidence type="ECO:0000313" key="10">
    <source>
        <dbReference type="EMBL" id="MDB1125936.1"/>
    </source>
</evidence>
<keyword evidence="5 7" id="KW-0807">Transducer</keyword>
<dbReference type="EMBL" id="JAQLOI010000003">
    <property type="protein sequence ID" value="MDB1125936.1"/>
    <property type="molecule type" value="Genomic_DNA"/>
</dbReference>
<proteinExistence type="inferred from homology"/>
<dbReference type="Pfam" id="PF17201">
    <property type="entry name" value="Cache_3-Cache_2"/>
    <property type="match status" value="1"/>
</dbReference>
<dbReference type="Proteomes" id="UP001210678">
    <property type="component" value="Unassembled WGS sequence"/>
</dbReference>
<dbReference type="PROSITE" id="PS50111">
    <property type="entry name" value="CHEMOTAXIS_TRANSDUC_2"/>
    <property type="match status" value="1"/>
</dbReference>
<evidence type="ECO:0000256" key="5">
    <source>
        <dbReference type="ARBA" id="ARBA00023224"/>
    </source>
</evidence>
<name>A0ABT4YWI1_9VIBR</name>
<comment type="subcellular location">
    <subcellularLocation>
        <location evidence="1">Membrane</location>
        <topology evidence="1">Multi-pass membrane protein</topology>
    </subcellularLocation>
</comment>
<organism evidence="10 11">
    <name type="scientific">Vibrio algarum</name>
    <dbReference type="NCBI Taxonomy" id="3020714"/>
    <lineage>
        <taxon>Bacteria</taxon>
        <taxon>Pseudomonadati</taxon>
        <taxon>Pseudomonadota</taxon>
        <taxon>Gammaproteobacteria</taxon>
        <taxon>Vibrionales</taxon>
        <taxon>Vibrionaceae</taxon>
        <taxon>Vibrio</taxon>
    </lineage>
</organism>
<keyword evidence="2" id="KW-0812">Transmembrane</keyword>
<accession>A0ABT4YWI1</accession>
<evidence type="ECO:0000256" key="1">
    <source>
        <dbReference type="ARBA" id="ARBA00004141"/>
    </source>
</evidence>
<dbReference type="SMART" id="SM00283">
    <property type="entry name" value="MA"/>
    <property type="match status" value="1"/>
</dbReference>
<comment type="caution">
    <text evidence="10">The sequence shown here is derived from an EMBL/GenBank/DDBJ whole genome shotgun (WGS) entry which is preliminary data.</text>
</comment>
<evidence type="ECO:0000259" key="8">
    <source>
        <dbReference type="PROSITE" id="PS50111"/>
    </source>
</evidence>
<sequence length="623" mass="68167">MSSTLSGQFNAYVDTTQVLASTLRNGYFSGFEIEESDVEFLNQSIRNISLYGLPLVNDTEIVDTFTRDTNAKATLYTSTSAGWFAISSSLLKTNGDRYVGHILDASFEGYNSLITGSAHVSYTEYSDKKYIAFFDPVKNQNGEVNAIFAVFLPVNETTQEMFASLKHIYWGETGGTMIADASKKQFGSLLLHDNSISSVKNIKALTDHQGNQPFDILNKSEHGIVHYSITDNGTIKDKYSLYTRVPGWNWILVGGTYKDEITQDTNTLLKLICIISLIGASITYFSLSLILNPVIRSIKTLSNTVKRLGNGELSMKLAVTAQSTQSEIVHLNNGVAKMANQLHTLVNRVQHSSHEVNSISEQVTVNAKKNYEQSEQQQNKLLAIATAIEELATSSRSVAEQVEYIAENTTLAERNTQGGQQIVINLVEEIQLLDQHLIELSDANRAVNVSAKAIQSVIEIISDIAGQTNLLALNAAIEAARAGEQGRGFAVVADEVRALALKTQTSVGNIVESIQELDKSTEVANNLMLSTIEKSSQALEISQSANQALESISQQVSTISSHSESIASTAEEQALTSQEISKNSTQINEIGKSGQAVISKTLENTQLLEKEAHELQRQINQFH</sequence>
<evidence type="ECO:0000256" key="2">
    <source>
        <dbReference type="ARBA" id="ARBA00022692"/>
    </source>
</evidence>
<evidence type="ECO:0000256" key="6">
    <source>
        <dbReference type="ARBA" id="ARBA00029447"/>
    </source>
</evidence>
<dbReference type="InterPro" id="IPR003660">
    <property type="entry name" value="HAMP_dom"/>
</dbReference>
<dbReference type="CDD" id="cd11386">
    <property type="entry name" value="MCP_signal"/>
    <property type="match status" value="1"/>
</dbReference>
<feature type="domain" description="Methyl-accepting transducer" evidence="8">
    <location>
        <begin position="352"/>
        <end position="588"/>
    </location>
</feature>
<dbReference type="Gene3D" id="3.30.450.20">
    <property type="entry name" value="PAS domain"/>
    <property type="match status" value="1"/>
</dbReference>
<dbReference type="PROSITE" id="PS50885">
    <property type="entry name" value="HAMP"/>
    <property type="match status" value="1"/>
</dbReference>
<gene>
    <name evidence="10" type="ORF">PGX00_20630</name>
</gene>
<reference evidence="10 11" key="1">
    <citation type="submission" date="2023-01" db="EMBL/GenBank/DDBJ databases">
        <title>Vibrio sp. KJ40-1 sp.nov, isolated from marine algae.</title>
        <authorList>
            <person name="Butt M."/>
            <person name="Kim J.M.J."/>
            <person name="Jeon C.O.C."/>
        </authorList>
    </citation>
    <scope>NUCLEOTIDE SEQUENCE [LARGE SCALE GENOMIC DNA]</scope>
    <source>
        <strain evidence="10 11">KJ40-1</strain>
    </source>
</reference>
<protein>
    <submittedName>
        <fullName evidence="10">Methyl-accepting chemotaxis protein</fullName>
    </submittedName>
</protein>
<evidence type="ECO:0000256" key="3">
    <source>
        <dbReference type="ARBA" id="ARBA00022989"/>
    </source>
</evidence>
<keyword evidence="4" id="KW-0472">Membrane</keyword>
<dbReference type="InterPro" id="IPR004089">
    <property type="entry name" value="MCPsignal_dom"/>
</dbReference>
<evidence type="ECO:0000313" key="11">
    <source>
        <dbReference type="Proteomes" id="UP001210678"/>
    </source>
</evidence>
<dbReference type="Gene3D" id="1.10.287.950">
    <property type="entry name" value="Methyl-accepting chemotaxis protein"/>
    <property type="match status" value="1"/>
</dbReference>
<dbReference type="SUPFAM" id="SSF58104">
    <property type="entry name" value="Methyl-accepting chemotaxis protein (MCP) signaling domain"/>
    <property type="match status" value="1"/>
</dbReference>
<dbReference type="PANTHER" id="PTHR32089:SF119">
    <property type="entry name" value="METHYL-ACCEPTING CHEMOTAXIS PROTEIN CTPL"/>
    <property type="match status" value="1"/>
</dbReference>
<keyword evidence="3" id="KW-1133">Transmembrane helix</keyword>
<keyword evidence="11" id="KW-1185">Reference proteome</keyword>
<comment type="similarity">
    <text evidence="6">Belongs to the methyl-accepting chemotaxis (MCP) protein family.</text>
</comment>
<dbReference type="Pfam" id="PF00015">
    <property type="entry name" value="MCPsignal"/>
    <property type="match status" value="1"/>
</dbReference>
<evidence type="ECO:0000256" key="7">
    <source>
        <dbReference type="PROSITE-ProRule" id="PRU00284"/>
    </source>
</evidence>
<dbReference type="PANTHER" id="PTHR32089">
    <property type="entry name" value="METHYL-ACCEPTING CHEMOTAXIS PROTEIN MCPB"/>
    <property type="match status" value="1"/>
</dbReference>
<feature type="domain" description="HAMP" evidence="9">
    <location>
        <begin position="292"/>
        <end position="347"/>
    </location>
</feature>
<dbReference type="InterPro" id="IPR033462">
    <property type="entry name" value="Cache_3-Cache_2"/>
</dbReference>
<evidence type="ECO:0000259" key="9">
    <source>
        <dbReference type="PROSITE" id="PS50885"/>
    </source>
</evidence>
<evidence type="ECO:0000256" key="4">
    <source>
        <dbReference type="ARBA" id="ARBA00023136"/>
    </source>
</evidence>